<reference evidence="1 2" key="1">
    <citation type="submission" date="2024-04" db="EMBL/GenBank/DDBJ databases">
        <authorList>
            <person name="Fracassetti M."/>
        </authorList>
    </citation>
    <scope>NUCLEOTIDE SEQUENCE [LARGE SCALE GENOMIC DNA]</scope>
</reference>
<gene>
    <name evidence="1" type="ORF">LTRI10_LOCUS50593</name>
</gene>
<dbReference type="AlphaFoldDB" id="A0AAV2GLP8"/>
<accession>A0AAV2GLP8</accession>
<protein>
    <submittedName>
        <fullName evidence="1">Uncharacterized protein</fullName>
    </submittedName>
</protein>
<dbReference type="Proteomes" id="UP001497516">
    <property type="component" value="Chromosome 9"/>
</dbReference>
<keyword evidence="2" id="KW-1185">Reference proteome</keyword>
<organism evidence="1 2">
    <name type="scientific">Linum trigynum</name>
    <dbReference type="NCBI Taxonomy" id="586398"/>
    <lineage>
        <taxon>Eukaryota</taxon>
        <taxon>Viridiplantae</taxon>
        <taxon>Streptophyta</taxon>
        <taxon>Embryophyta</taxon>
        <taxon>Tracheophyta</taxon>
        <taxon>Spermatophyta</taxon>
        <taxon>Magnoliopsida</taxon>
        <taxon>eudicotyledons</taxon>
        <taxon>Gunneridae</taxon>
        <taxon>Pentapetalae</taxon>
        <taxon>rosids</taxon>
        <taxon>fabids</taxon>
        <taxon>Malpighiales</taxon>
        <taxon>Linaceae</taxon>
        <taxon>Linum</taxon>
    </lineage>
</organism>
<sequence length="66" mass="7679">MNHCIGSAHGSWTGLVIPTATSIRFDLVQLGLVWFVWHTNQFNRLTTYYIKSIEFEFVPSHILPTW</sequence>
<name>A0AAV2GLP8_9ROSI</name>
<proteinExistence type="predicted"/>
<evidence type="ECO:0000313" key="2">
    <source>
        <dbReference type="Proteomes" id="UP001497516"/>
    </source>
</evidence>
<dbReference type="EMBL" id="OZ034822">
    <property type="protein sequence ID" value="CAL1411222.1"/>
    <property type="molecule type" value="Genomic_DNA"/>
</dbReference>
<evidence type="ECO:0000313" key="1">
    <source>
        <dbReference type="EMBL" id="CAL1411222.1"/>
    </source>
</evidence>